<dbReference type="InterPro" id="IPR001694">
    <property type="entry name" value="NADH_UbQ_OxRdtase_su1/FPO"/>
</dbReference>
<comment type="catalytic activity">
    <reaction evidence="5">
        <text>a quinone + NADH + 5 H(+)(in) = a quinol + NAD(+) + 4 H(+)(out)</text>
        <dbReference type="Rhea" id="RHEA:57888"/>
        <dbReference type="ChEBI" id="CHEBI:15378"/>
        <dbReference type="ChEBI" id="CHEBI:24646"/>
        <dbReference type="ChEBI" id="CHEBI:57540"/>
        <dbReference type="ChEBI" id="CHEBI:57945"/>
        <dbReference type="ChEBI" id="CHEBI:132124"/>
    </reaction>
</comment>
<keyword evidence="5" id="KW-0874">Quinone</keyword>
<protein>
    <recommendedName>
        <fullName evidence="5">NADH-quinone oxidoreductase subunit H</fullName>
        <ecNumber evidence="5">7.1.1.-</ecNumber>
    </recommendedName>
    <alternativeName>
        <fullName evidence="5">NADH dehydrogenase I subunit H</fullName>
    </alternativeName>
    <alternativeName>
        <fullName evidence="5">NDH-1 subunit H</fullName>
    </alternativeName>
</protein>
<keyword evidence="5 6" id="KW-0520">NAD</keyword>
<evidence type="ECO:0000256" key="5">
    <source>
        <dbReference type="HAMAP-Rule" id="MF_01350"/>
    </source>
</evidence>
<feature type="transmembrane region" description="Helical" evidence="5">
    <location>
        <begin position="98"/>
        <end position="121"/>
    </location>
</feature>
<keyword evidence="3 5" id="KW-1133">Transmembrane helix</keyword>
<dbReference type="GO" id="GO:0005886">
    <property type="term" value="C:plasma membrane"/>
    <property type="evidence" value="ECO:0007669"/>
    <property type="project" value="UniProtKB-SubCell"/>
</dbReference>
<dbReference type="PROSITE" id="PS00668">
    <property type="entry name" value="COMPLEX1_ND1_2"/>
    <property type="match status" value="1"/>
</dbReference>
<feature type="transmembrane region" description="Helical" evidence="5">
    <location>
        <begin position="299"/>
        <end position="318"/>
    </location>
</feature>
<organism evidence="7">
    <name type="scientific">uncultured Prevotella sp</name>
    <dbReference type="NCBI Taxonomy" id="159272"/>
    <lineage>
        <taxon>Bacteria</taxon>
        <taxon>Pseudomonadati</taxon>
        <taxon>Bacteroidota</taxon>
        <taxon>Bacteroidia</taxon>
        <taxon>Bacteroidales</taxon>
        <taxon>Prevotellaceae</taxon>
        <taxon>Prevotella</taxon>
        <taxon>environmental samples</taxon>
    </lineage>
</organism>
<accession>A0A6G8F1D0</accession>
<feature type="transmembrane region" description="Helical" evidence="5">
    <location>
        <begin position="365"/>
        <end position="385"/>
    </location>
</feature>
<evidence type="ECO:0000313" key="7">
    <source>
        <dbReference type="EMBL" id="QIM10079.1"/>
    </source>
</evidence>
<dbReference type="GO" id="GO:0003954">
    <property type="term" value="F:NADH dehydrogenase activity"/>
    <property type="evidence" value="ECO:0007669"/>
    <property type="project" value="TreeGrafter"/>
</dbReference>
<feature type="transmembrane region" description="Helical" evidence="5">
    <location>
        <begin position="203"/>
        <end position="225"/>
    </location>
</feature>
<dbReference type="EMBL" id="MN990733">
    <property type="protein sequence ID" value="QIM10079.1"/>
    <property type="molecule type" value="Genomic_DNA"/>
</dbReference>
<evidence type="ECO:0000256" key="3">
    <source>
        <dbReference type="ARBA" id="ARBA00022989"/>
    </source>
</evidence>
<keyword evidence="4 5" id="KW-0472">Membrane</keyword>
<reference evidence="7" key="1">
    <citation type="journal article" date="2020" name="J. ISSAAS">
        <title>Lactobacilli and other gastrointestinal microbiota of Peromyscus leucopus, reservoir host for agents of Lyme disease and other zoonoses in North America.</title>
        <authorList>
            <person name="Milovic A."/>
            <person name="Bassam K."/>
            <person name="Shao H."/>
            <person name="Chatzistamou I."/>
            <person name="Tufts D.M."/>
            <person name="Diuk-Wasser M."/>
            <person name="Barbour A.G."/>
        </authorList>
    </citation>
    <scope>NUCLEOTIDE SEQUENCE</scope>
    <source>
        <strain evidence="7">LL70</strain>
    </source>
</reference>
<dbReference type="InterPro" id="IPR018086">
    <property type="entry name" value="NADH_UbQ_OxRdtase_su1_CS"/>
</dbReference>
<feature type="transmembrane region" description="Helical" evidence="5">
    <location>
        <begin position="339"/>
        <end position="359"/>
    </location>
</feature>
<evidence type="ECO:0000256" key="2">
    <source>
        <dbReference type="ARBA" id="ARBA00022692"/>
    </source>
</evidence>
<gene>
    <name evidence="5 7" type="primary">nuoH</name>
    <name evidence="7" type="ORF">Prevot485_1780</name>
</gene>
<comment type="function">
    <text evidence="5">NDH-1 shuttles electrons from NADH, via FMN and iron-sulfur (Fe-S) centers, to quinones in the respiratory chain. The immediate electron acceptor for the enzyme in this species is believed to be ubiquinone. Couples the redox reaction to proton translocation (for every two electrons transferred, four hydrogen ions are translocated across the cytoplasmic membrane), and thus conserves the redox energy in a proton gradient. This subunit may bind ubiquinone.</text>
</comment>
<dbReference type="EC" id="7.1.1.-" evidence="5"/>
<evidence type="ECO:0000256" key="4">
    <source>
        <dbReference type="ARBA" id="ARBA00023136"/>
    </source>
</evidence>
<evidence type="ECO:0000256" key="6">
    <source>
        <dbReference type="RuleBase" id="RU000471"/>
    </source>
</evidence>
<comment type="similarity">
    <text evidence="5 6">Belongs to the complex I subunit 1 family.</text>
</comment>
<feature type="transmembrane region" description="Helical" evidence="5">
    <location>
        <begin position="259"/>
        <end position="279"/>
    </location>
</feature>
<feature type="transmembrane region" description="Helical" evidence="5">
    <location>
        <begin position="133"/>
        <end position="154"/>
    </location>
</feature>
<dbReference type="NCBIfam" id="NF004741">
    <property type="entry name" value="PRK06076.1-2"/>
    <property type="match status" value="1"/>
</dbReference>
<name>A0A6G8F1D0_9BACT</name>
<feature type="transmembrane region" description="Helical" evidence="5">
    <location>
        <begin position="175"/>
        <end position="197"/>
    </location>
</feature>
<evidence type="ECO:0000256" key="1">
    <source>
        <dbReference type="ARBA" id="ARBA00004141"/>
    </source>
</evidence>
<dbReference type="GO" id="GO:0009060">
    <property type="term" value="P:aerobic respiration"/>
    <property type="evidence" value="ECO:0007669"/>
    <property type="project" value="TreeGrafter"/>
</dbReference>
<sequence>MFDFSLITIWFNDLLLNTIGCPEWLAILIECVIVGLLIIVGYALLAIALIFMERKVCAYFQCRLGPMRVGPWGLLQVFADVLKMLIKEIFVVDKADKLLYALAPVLVIIGSIGAFAFLPWNKGAVILDFNVGIFLYTALSAIGVIGVFIAGWSSNNKYGVVSAMRGAVQMISYEMSLGLCLITACILTGTMQISGIVEAQSGPFGWLIFQGHVPAVIAFFIFLIAGNAEANRGPFDLAEAESELTAGYHTEYSGMGFGFYYLAEFLNLFIVAGMTSLMFLGGWCPIHIGVEAFDAVMDLIPGIVWFLGKAFAMVWLLMWIKWTFPRLRIDQILNLEWKYLMPLALFNLVLMTVCVALGLTGIIGASIAVAAVIILLVAVIAIRAIKFRATFAEAQKLVGADIATRTDK</sequence>
<proteinExistence type="inferred from homology"/>
<dbReference type="Pfam" id="PF00146">
    <property type="entry name" value="NADHdh"/>
    <property type="match status" value="1"/>
</dbReference>
<dbReference type="GO" id="GO:0048038">
    <property type="term" value="F:quinone binding"/>
    <property type="evidence" value="ECO:0007669"/>
    <property type="project" value="UniProtKB-KW"/>
</dbReference>
<keyword evidence="7" id="KW-0560">Oxidoreductase</keyword>
<dbReference type="GO" id="GO:0016655">
    <property type="term" value="F:oxidoreductase activity, acting on NAD(P)H, quinone or similar compound as acceptor"/>
    <property type="evidence" value="ECO:0007669"/>
    <property type="project" value="UniProtKB-UniRule"/>
</dbReference>
<keyword evidence="2 5" id="KW-0812">Transmembrane</keyword>
<dbReference type="HAMAP" id="MF_01350">
    <property type="entry name" value="NDH1_NuoH"/>
    <property type="match status" value="1"/>
</dbReference>
<dbReference type="PANTHER" id="PTHR11432">
    <property type="entry name" value="NADH DEHYDROGENASE SUBUNIT 1"/>
    <property type="match status" value="1"/>
</dbReference>
<comment type="subcellular location">
    <subcellularLocation>
        <location evidence="5 6">Cell membrane</location>
        <topology evidence="5 6">Multi-pass membrane protein</topology>
    </subcellularLocation>
    <subcellularLocation>
        <location evidence="1">Membrane</location>
        <topology evidence="1">Multi-pass membrane protein</topology>
    </subcellularLocation>
</comment>
<keyword evidence="5" id="KW-0830">Ubiquinone</keyword>
<feature type="transmembrane region" description="Helical" evidence="5">
    <location>
        <begin position="24"/>
        <end position="51"/>
    </location>
</feature>
<dbReference type="AlphaFoldDB" id="A0A6G8F1D0"/>
<comment type="subunit">
    <text evidence="5">NDH-1 is composed of 14 different subunits. Subunits NuoA, H, J, K, L, M, N constitute the membrane sector of the complex.</text>
</comment>
<dbReference type="PANTHER" id="PTHR11432:SF3">
    <property type="entry name" value="NADH-UBIQUINONE OXIDOREDUCTASE CHAIN 1"/>
    <property type="match status" value="1"/>
</dbReference>
<keyword evidence="5" id="KW-1278">Translocase</keyword>
<keyword evidence="5" id="KW-1003">Cell membrane</keyword>